<dbReference type="InterPro" id="IPR000445">
    <property type="entry name" value="HhH_motif"/>
</dbReference>
<keyword evidence="8" id="KW-0238">DNA-binding</keyword>
<evidence type="ECO:0000256" key="10">
    <source>
        <dbReference type="ARBA" id="ARBA00023239"/>
    </source>
</evidence>
<dbReference type="GO" id="GO:0006285">
    <property type="term" value="P:base-excision repair, AP site formation"/>
    <property type="evidence" value="ECO:0007669"/>
    <property type="project" value="TreeGrafter"/>
</dbReference>
<dbReference type="PANTHER" id="PTHR10359:SF18">
    <property type="entry name" value="ENDONUCLEASE III"/>
    <property type="match status" value="1"/>
</dbReference>
<dbReference type="AlphaFoldDB" id="A0A6J7KWF3"/>
<gene>
    <name evidence="13" type="ORF">UFOPK3772_01999</name>
</gene>
<comment type="similarity">
    <text evidence="1">Belongs to the Nth/MutY family.</text>
</comment>
<protein>
    <submittedName>
        <fullName evidence="13">Unannotated protein</fullName>
    </submittedName>
</protein>
<keyword evidence="10" id="KW-0456">Lyase</keyword>
<keyword evidence="2" id="KW-0004">4Fe-4S</keyword>
<dbReference type="FunFam" id="1.10.1670.10:FF:000001">
    <property type="entry name" value="Endonuclease III"/>
    <property type="match status" value="1"/>
</dbReference>
<dbReference type="GO" id="GO:0016829">
    <property type="term" value="F:lyase activity"/>
    <property type="evidence" value="ECO:0007669"/>
    <property type="project" value="UniProtKB-KW"/>
</dbReference>
<evidence type="ECO:0000256" key="8">
    <source>
        <dbReference type="ARBA" id="ARBA00023125"/>
    </source>
</evidence>
<dbReference type="Pfam" id="PF00633">
    <property type="entry name" value="HHH"/>
    <property type="match status" value="1"/>
</dbReference>
<name>A0A6J7KWF3_9ZZZZ</name>
<dbReference type="Gene3D" id="1.10.340.30">
    <property type="entry name" value="Hypothetical protein, domain 2"/>
    <property type="match status" value="1"/>
</dbReference>
<evidence type="ECO:0000256" key="3">
    <source>
        <dbReference type="ARBA" id="ARBA00022723"/>
    </source>
</evidence>
<keyword evidence="11" id="KW-0326">Glycosidase</keyword>
<dbReference type="PIRSF" id="PIRSF001435">
    <property type="entry name" value="Nth"/>
    <property type="match status" value="1"/>
</dbReference>
<dbReference type="EMBL" id="CAFBNE010000066">
    <property type="protein sequence ID" value="CAB4957894.1"/>
    <property type="molecule type" value="Genomic_DNA"/>
</dbReference>
<dbReference type="GO" id="GO:0019104">
    <property type="term" value="F:DNA N-glycosylase activity"/>
    <property type="evidence" value="ECO:0007669"/>
    <property type="project" value="TreeGrafter"/>
</dbReference>
<keyword evidence="4" id="KW-0227">DNA damage</keyword>
<dbReference type="GO" id="GO:0051539">
    <property type="term" value="F:4 iron, 4 sulfur cluster binding"/>
    <property type="evidence" value="ECO:0007669"/>
    <property type="project" value="UniProtKB-KW"/>
</dbReference>
<organism evidence="13">
    <name type="scientific">freshwater metagenome</name>
    <dbReference type="NCBI Taxonomy" id="449393"/>
    <lineage>
        <taxon>unclassified sequences</taxon>
        <taxon>metagenomes</taxon>
        <taxon>ecological metagenomes</taxon>
    </lineage>
</organism>
<evidence type="ECO:0000256" key="6">
    <source>
        <dbReference type="ARBA" id="ARBA00023004"/>
    </source>
</evidence>
<dbReference type="SUPFAM" id="SSF48150">
    <property type="entry name" value="DNA-glycosylase"/>
    <property type="match status" value="1"/>
</dbReference>
<dbReference type="InterPro" id="IPR003265">
    <property type="entry name" value="HhH-GPD_domain"/>
</dbReference>
<keyword evidence="9" id="KW-0234">DNA repair</keyword>
<dbReference type="GO" id="GO:0046872">
    <property type="term" value="F:metal ion binding"/>
    <property type="evidence" value="ECO:0007669"/>
    <property type="project" value="UniProtKB-KW"/>
</dbReference>
<keyword evidence="7" id="KW-0411">Iron-sulfur</keyword>
<dbReference type="CDD" id="cd00056">
    <property type="entry name" value="ENDO3c"/>
    <property type="match status" value="1"/>
</dbReference>
<dbReference type="SMART" id="SM00478">
    <property type="entry name" value="ENDO3c"/>
    <property type="match status" value="1"/>
</dbReference>
<dbReference type="GO" id="GO:0003677">
    <property type="term" value="F:DNA binding"/>
    <property type="evidence" value="ECO:0007669"/>
    <property type="project" value="UniProtKB-KW"/>
</dbReference>
<proteinExistence type="inferred from homology"/>
<dbReference type="InterPro" id="IPR005759">
    <property type="entry name" value="Nth"/>
</dbReference>
<evidence type="ECO:0000256" key="5">
    <source>
        <dbReference type="ARBA" id="ARBA00022801"/>
    </source>
</evidence>
<accession>A0A6J7KWF3</accession>
<dbReference type="GO" id="GO:0003906">
    <property type="term" value="F:DNA-(apurinic or apyrimidinic site) endonuclease activity"/>
    <property type="evidence" value="ECO:0007669"/>
    <property type="project" value="InterPro"/>
</dbReference>
<evidence type="ECO:0000256" key="11">
    <source>
        <dbReference type="ARBA" id="ARBA00023295"/>
    </source>
</evidence>
<dbReference type="InterPro" id="IPR023170">
    <property type="entry name" value="HhH_base_excis_C"/>
</dbReference>
<feature type="domain" description="HhH-GPD" evidence="12">
    <location>
        <begin position="38"/>
        <end position="185"/>
    </location>
</feature>
<evidence type="ECO:0000256" key="9">
    <source>
        <dbReference type="ARBA" id="ARBA00023204"/>
    </source>
</evidence>
<dbReference type="InterPro" id="IPR011257">
    <property type="entry name" value="DNA_glycosylase"/>
</dbReference>
<keyword evidence="5" id="KW-0378">Hydrolase</keyword>
<reference evidence="13" key="1">
    <citation type="submission" date="2020-05" db="EMBL/GenBank/DDBJ databases">
        <authorList>
            <person name="Chiriac C."/>
            <person name="Salcher M."/>
            <person name="Ghai R."/>
            <person name="Kavagutti S V."/>
        </authorList>
    </citation>
    <scope>NUCLEOTIDE SEQUENCE</scope>
</reference>
<dbReference type="PANTHER" id="PTHR10359">
    <property type="entry name" value="A/G-SPECIFIC ADENINE GLYCOSYLASE/ENDONUCLEASE III"/>
    <property type="match status" value="1"/>
</dbReference>
<evidence type="ECO:0000256" key="2">
    <source>
        <dbReference type="ARBA" id="ARBA00022485"/>
    </source>
</evidence>
<keyword evidence="6" id="KW-0408">Iron</keyword>
<sequence>MSGRQVTAVVRALEGQYPDARCELDFSSPFELLVATVLSAQCTDQKVNEVTPGLFARYPTAEALASSDLADLEETIRPTGFFRQKAVTLQGIGRILCDRYGGEVPDVLEDLVALPGVGRKTANVVLGEAFAIPGIAVDTHVLRVARRLGWTTETDPVKVERDLMALIPKARWTRVSQLVIWHGRRRCHARPPACGACTLATRCPSFGEGPTDPSDAARLVKAGVRG</sequence>
<dbReference type="Gene3D" id="1.10.1670.10">
    <property type="entry name" value="Helix-hairpin-Helix base-excision DNA repair enzymes (C-terminal)"/>
    <property type="match status" value="1"/>
</dbReference>
<keyword evidence="3" id="KW-0479">Metal-binding</keyword>
<dbReference type="FunFam" id="1.10.340.30:FF:000001">
    <property type="entry name" value="Endonuclease III"/>
    <property type="match status" value="1"/>
</dbReference>
<evidence type="ECO:0000256" key="4">
    <source>
        <dbReference type="ARBA" id="ARBA00022763"/>
    </source>
</evidence>
<evidence type="ECO:0000313" key="13">
    <source>
        <dbReference type="EMBL" id="CAB4957894.1"/>
    </source>
</evidence>
<dbReference type="InterPro" id="IPR004036">
    <property type="entry name" value="Endonuclease-III-like_CS2"/>
</dbReference>
<evidence type="ECO:0000256" key="7">
    <source>
        <dbReference type="ARBA" id="ARBA00023014"/>
    </source>
</evidence>
<dbReference type="Pfam" id="PF00730">
    <property type="entry name" value="HhH-GPD"/>
    <property type="match status" value="1"/>
</dbReference>
<dbReference type="PROSITE" id="PS01155">
    <property type="entry name" value="ENDONUCLEASE_III_2"/>
    <property type="match status" value="1"/>
</dbReference>
<dbReference type="HAMAP" id="MF_00942">
    <property type="entry name" value="Nth"/>
    <property type="match status" value="1"/>
</dbReference>
<dbReference type="NCBIfam" id="TIGR01083">
    <property type="entry name" value="nth"/>
    <property type="match status" value="1"/>
</dbReference>
<evidence type="ECO:0000259" key="12">
    <source>
        <dbReference type="SMART" id="SM00478"/>
    </source>
</evidence>
<evidence type="ECO:0000256" key="1">
    <source>
        <dbReference type="ARBA" id="ARBA00008343"/>
    </source>
</evidence>